<dbReference type="RefSeq" id="XP_017323639.1">
    <property type="nucleotide sequence ID" value="XM_017468150.3"/>
</dbReference>
<evidence type="ECO:0000256" key="4">
    <source>
        <dbReference type="ARBA" id="ARBA00023273"/>
    </source>
</evidence>
<dbReference type="CTD" id="138162"/>
<reference evidence="7" key="1">
    <citation type="journal article" date="2016" name="Nat. Commun.">
        <title>The channel catfish genome sequence provides insights into the evolution of scale formation in teleosts.</title>
        <authorList>
            <person name="Liu Z."/>
            <person name="Liu S."/>
            <person name="Yao J."/>
            <person name="Bao L."/>
            <person name="Zhang J."/>
            <person name="Li Y."/>
            <person name="Jiang C."/>
            <person name="Sun L."/>
            <person name="Wang R."/>
            <person name="Zhang Y."/>
            <person name="Zhou T."/>
            <person name="Zeng Q."/>
            <person name="Fu Q."/>
            <person name="Gao S."/>
            <person name="Li N."/>
            <person name="Koren S."/>
            <person name="Jiang Y."/>
            <person name="Zimin A."/>
            <person name="Xu P."/>
            <person name="Phillippy A.M."/>
            <person name="Geng X."/>
            <person name="Song L."/>
            <person name="Sun F."/>
            <person name="Li C."/>
            <person name="Wang X."/>
            <person name="Chen A."/>
            <person name="Jin Y."/>
            <person name="Yuan Z."/>
            <person name="Yang Y."/>
            <person name="Tan S."/>
            <person name="Peatman E."/>
            <person name="Lu J."/>
            <person name="Qin Z."/>
            <person name="Dunham R."/>
            <person name="Li Z."/>
            <person name="Sonstegard T."/>
            <person name="Feng J."/>
            <person name="Danzmann R.G."/>
            <person name="Schroeder S."/>
            <person name="Scheffler B."/>
            <person name="Duke M.V."/>
            <person name="Ballard L."/>
            <person name="Kucuktas H."/>
            <person name="Kaltenboeck L."/>
            <person name="Liu H."/>
            <person name="Armbruster J."/>
            <person name="Xie Y."/>
            <person name="Kirby M.L."/>
            <person name="Tian Y."/>
            <person name="Flanagan M.E."/>
            <person name="Mu W."/>
            <person name="Waldbieser G.C."/>
        </authorList>
    </citation>
    <scope>NUCLEOTIDE SEQUENCE [LARGE SCALE GENOMIC DNA]</scope>
    <source>
        <strain evidence="7">SDA103</strain>
    </source>
</reference>
<dbReference type="GO" id="GO:0060971">
    <property type="term" value="P:embryonic heart tube left/right pattern formation"/>
    <property type="evidence" value="ECO:0007669"/>
    <property type="project" value="Ensembl"/>
</dbReference>
<sequence length="141" mass="16107">MDAECLDAGINTEQQQSDKNTDLKTSDVYRVNENLPKRFNNPACFKGYSMKMAHPLYQTTNQIYGSKKPTVHEMPTTFHGSWHKFSDLLLKSGMFRDTGFNTSLEKSQITGPNTINMRDDRITFHRLYHPGGNEQAETNVS</sequence>
<evidence type="ECO:0000256" key="2">
    <source>
        <dbReference type="ARBA" id="ARBA00022490"/>
    </source>
</evidence>
<evidence type="ECO:0000256" key="3">
    <source>
        <dbReference type="ARBA" id="ARBA00023212"/>
    </source>
</evidence>
<dbReference type="KEGG" id="ipu:108265611"/>
<protein>
    <submittedName>
        <fullName evidence="8">Piercer of microtubule wall 1 protein</fullName>
    </submittedName>
</protein>
<feature type="region of interest" description="Disordered" evidence="6">
    <location>
        <begin position="1"/>
        <end position="24"/>
    </location>
</feature>
<dbReference type="GeneID" id="108265611"/>
<name>A0A2D0QZ90_ICTPU</name>
<dbReference type="GO" id="GO:0036158">
    <property type="term" value="P:outer dynein arm assembly"/>
    <property type="evidence" value="ECO:0007669"/>
    <property type="project" value="Ensembl"/>
</dbReference>
<evidence type="ECO:0000313" key="7">
    <source>
        <dbReference type="Proteomes" id="UP000221080"/>
    </source>
</evidence>
<evidence type="ECO:0000256" key="6">
    <source>
        <dbReference type="SAM" id="MobiDB-lite"/>
    </source>
</evidence>
<keyword evidence="3" id="KW-0206">Cytoskeleton</keyword>
<dbReference type="Proteomes" id="UP000221080">
    <property type="component" value="Chromosome 5"/>
</dbReference>
<keyword evidence="7" id="KW-1185">Reference proteome</keyword>
<reference evidence="8" key="2">
    <citation type="submission" date="2025-08" db="UniProtKB">
        <authorList>
            <consortium name="RefSeq"/>
        </authorList>
    </citation>
    <scope>IDENTIFICATION</scope>
    <source>
        <tissue evidence="8">Blood</tissue>
    </source>
</reference>
<proteinExistence type="inferred from homology"/>
<dbReference type="GO" id="GO:0005879">
    <property type="term" value="C:axonemal microtubule"/>
    <property type="evidence" value="ECO:0007669"/>
    <property type="project" value="InterPro"/>
</dbReference>
<comment type="subcellular location">
    <subcellularLocation>
        <location evidence="1">Cytoplasm</location>
        <location evidence="1">Cytoskeleton</location>
        <location evidence="1">Cilium axoneme</location>
    </subcellularLocation>
</comment>
<evidence type="ECO:0000313" key="8">
    <source>
        <dbReference type="RefSeq" id="XP_017323639.1"/>
    </source>
</evidence>
<organism evidence="7 8">
    <name type="scientific">Ictalurus punctatus</name>
    <name type="common">Channel catfish</name>
    <name type="synonym">Silurus punctatus</name>
    <dbReference type="NCBI Taxonomy" id="7998"/>
    <lineage>
        <taxon>Eukaryota</taxon>
        <taxon>Metazoa</taxon>
        <taxon>Chordata</taxon>
        <taxon>Craniata</taxon>
        <taxon>Vertebrata</taxon>
        <taxon>Euteleostomi</taxon>
        <taxon>Actinopterygii</taxon>
        <taxon>Neopterygii</taxon>
        <taxon>Teleostei</taxon>
        <taxon>Ostariophysi</taxon>
        <taxon>Siluriformes</taxon>
        <taxon>Ictaluridae</taxon>
        <taxon>Ictalurus</taxon>
    </lineage>
</organism>
<dbReference type="Pfam" id="PF14892">
    <property type="entry name" value="PIRC1_2"/>
    <property type="match status" value="1"/>
</dbReference>
<dbReference type="OMA" id="MFRNNTF"/>
<keyword evidence="4" id="KW-0966">Cell projection</keyword>
<dbReference type="InterPro" id="IPR026507">
    <property type="entry name" value="PIRC1/2"/>
</dbReference>
<dbReference type="STRING" id="7998.ENSIPUP00000013320"/>
<evidence type="ECO:0000256" key="1">
    <source>
        <dbReference type="ARBA" id="ARBA00004430"/>
    </source>
</evidence>
<keyword evidence="2" id="KW-0963">Cytoplasm</keyword>
<comment type="similarity">
    <text evidence="5">Belongs to the PIERCE1 family.</text>
</comment>
<dbReference type="PANTHER" id="PTHR20899:SF1">
    <property type="entry name" value="PIERCER OF MICROTUBULE WALL 1 PROTEIN"/>
    <property type="match status" value="1"/>
</dbReference>
<dbReference type="OrthoDB" id="546383at2759"/>
<accession>A0A2D0QZ90</accession>
<dbReference type="AlphaFoldDB" id="A0A2D0QZ90"/>
<evidence type="ECO:0000256" key="5">
    <source>
        <dbReference type="ARBA" id="ARBA00038014"/>
    </source>
</evidence>
<gene>
    <name evidence="8" type="primary">pierce1</name>
</gene>
<dbReference type="PANTHER" id="PTHR20899">
    <property type="entry name" value="PIERCE HOMOLOG"/>
    <property type="match status" value="1"/>
</dbReference>